<dbReference type="AlphaFoldDB" id="A0AAV5D421"/>
<evidence type="ECO:0000256" key="4">
    <source>
        <dbReference type="ARBA" id="ARBA00023163"/>
    </source>
</evidence>
<evidence type="ECO:0000256" key="2">
    <source>
        <dbReference type="ARBA" id="ARBA00009430"/>
    </source>
</evidence>
<gene>
    <name evidence="7" type="primary">ga22477</name>
    <name evidence="7" type="ORF">PR202_ga22477</name>
</gene>
<dbReference type="GO" id="GO:0006351">
    <property type="term" value="P:DNA-templated transcription"/>
    <property type="evidence" value="ECO:0007669"/>
    <property type="project" value="InterPro"/>
</dbReference>
<keyword evidence="8" id="KW-1185">Reference proteome</keyword>
<keyword evidence="4" id="KW-0804">Transcription</keyword>
<accession>A0AAV5D421</accession>
<feature type="region of interest" description="Disordered" evidence="6">
    <location>
        <begin position="1"/>
        <end position="125"/>
    </location>
</feature>
<comment type="caution">
    <text evidence="7">The sequence shown here is derived from an EMBL/GenBank/DDBJ whole genome shotgun (WGS) entry which is preliminary data.</text>
</comment>
<comment type="similarity">
    <text evidence="2">Belongs to the eukaryotic RPA49/POLR1E RNA polymerase subunit family.</text>
</comment>
<feature type="compositionally biased region" description="Basic and acidic residues" evidence="6">
    <location>
        <begin position="61"/>
        <end position="73"/>
    </location>
</feature>
<dbReference type="EMBL" id="BQKI01000011">
    <property type="protein sequence ID" value="GJN04897.1"/>
    <property type="molecule type" value="Genomic_DNA"/>
</dbReference>
<protein>
    <submittedName>
        <fullName evidence="7">Uncharacterized protein</fullName>
    </submittedName>
</protein>
<reference evidence="7" key="1">
    <citation type="journal article" date="2018" name="DNA Res.">
        <title>Multiple hybrid de novo genome assembly of finger millet, an orphan allotetraploid crop.</title>
        <authorList>
            <person name="Hatakeyama M."/>
            <person name="Aluri S."/>
            <person name="Balachadran M.T."/>
            <person name="Sivarajan S.R."/>
            <person name="Patrignani A."/>
            <person name="Gruter S."/>
            <person name="Poveda L."/>
            <person name="Shimizu-Inatsugi R."/>
            <person name="Baeten J."/>
            <person name="Francoijs K.J."/>
            <person name="Nataraja K.N."/>
            <person name="Reddy Y.A.N."/>
            <person name="Phadnis S."/>
            <person name="Ravikumar R.L."/>
            <person name="Schlapbach R."/>
            <person name="Sreeman S.M."/>
            <person name="Shimizu K.K."/>
        </authorList>
    </citation>
    <scope>NUCLEOTIDE SEQUENCE</scope>
</reference>
<keyword evidence="5" id="KW-0539">Nucleus</keyword>
<evidence type="ECO:0000256" key="1">
    <source>
        <dbReference type="ARBA" id="ARBA00004604"/>
    </source>
</evidence>
<organism evidence="7 8">
    <name type="scientific">Eleusine coracana subsp. coracana</name>
    <dbReference type="NCBI Taxonomy" id="191504"/>
    <lineage>
        <taxon>Eukaryota</taxon>
        <taxon>Viridiplantae</taxon>
        <taxon>Streptophyta</taxon>
        <taxon>Embryophyta</taxon>
        <taxon>Tracheophyta</taxon>
        <taxon>Spermatophyta</taxon>
        <taxon>Magnoliopsida</taxon>
        <taxon>Liliopsida</taxon>
        <taxon>Poales</taxon>
        <taxon>Poaceae</taxon>
        <taxon>PACMAD clade</taxon>
        <taxon>Chloridoideae</taxon>
        <taxon>Cynodonteae</taxon>
        <taxon>Eleusininae</taxon>
        <taxon>Eleusine</taxon>
    </lineage>
</organism>
<dbReference type="GO" id="GO:0000428">
    <property type="term" value="C:DNA-directed RNA polymerase complex"/>
    <property type="evidence" value="ECO:0007669"/>
    <property type="project" value="UniProtKB-KW"/>
</dbReference>
<feature type="compositionally biased region" description="Basic residues" evidence="6">
    <location>
        <begin position="37"/>
        <end position="46"/>
    </location>
</feature>
<dbReference type="Proteomes" id="UP001054889">
    <property type="component" value="Unassembled WGS sequence"/>
</dbReference>
<comment type="subcellular location">
    <subcellularLocation>
        <location evidence="1">Nucleus</location>
        <location evidence="1">Nucleolus</location>
    </subcellularLocation>
</comment>
<sequence>MADLQTLASPDPKTIEPSPMEEDLQTVESLDPSSASTKKKRRKKKKRDAEKPEAAAAAPVKEMEKDSKEREAVDDAATAEKKKKKKKHKAKEMEKDSKEREAIDDAATAEKKKHRAVYDPEPEPEPIKVTIDASAAAAAAAAPPVVAYFPSGYNPLAAGSETSSARLFRSTKHPSWVDLVVRSAGGGPDFVGKSYEGEAALPQLCNYALGVLDKASGILKVVPIACDKILRLDPYVEVQKPAHSQHSGVTEEAGSAVGTGEKKVQELTVLYGSKKDKETDKKWKSLNEQRNDPSAYMDLDLGEPETNVSATDKEAPVIVRNIPPYNPTADTSEAVYLFDEIIPKNLRSHLLEILGHLETGEFSSKGYGRFVSNRVQKLEKLEGEDKERLACILSYITHLLTLLARSSSMSKRYKGKPD</sequence>
<feature type="compositionally biased region" description="Basic residues" evidence="6">
    <location>
        <begin position="81"/>
        <end position="90"/>
    </location>
</feature>
<evidence type="ECO:0000313" key="7">
    <source>
        <dbReference type="EMBL" id="GJN04897.1"/>
    </source>
</evidence>
<proteinExistence type="inferred from homology"/>
<dbReference type="GO" id="GO:0003677">
    <property type="term" value="F:DNA binding"/>
    <property type="evidence" value="ECO:0007669"/>
    <property type="project" value="InterPro"/>
</dbReference>
<name>A0AAV5D421_ELECO</name>
<evidence type="ECO:0000256" key="5">
    <source>
        <dbReference type="ARBA" id="ARBA00023242"/>
    </source>
</evidence>
<evidence type="ECO:0000256" key="3">
    <source>
        <dbReference type="ARBA" id="ARBA00022478"/>
    </source>
</evidence>
<dbReference type="PANTHER" id="PTHR14440">
    <property type="entry name" value="DNA-DIRECTED RNA POLYMERASE I SUBUNIT RPA49"/>
    <property type="match status" value="1"/>
</dbReference>
<evidence type="ECO:0000256" key="6">
    <source>
        <dbReference type="SAM" id="MobiDB-lite"/>
    </source>
</evidence>
<keyword evidence="3" id="KW-0240">DNA-directed RNA polymerase</keyword>
<dbReference type="Pfam" id="PF06870">
    <property type="entry name" value="RNA_pol_I_A49"/>
    <property type="match status" value="1"/>
</dbReference>
<reference evidence="7" key="2">
    <citation type="submission" date="2021-12" db="EMBL/GenBank/DDBJ databases">
        <title>Resequencing data analysis of finger millet.</title>
        <authorList>
            <person name="Hatakeyama M."/>
            <person name="Aluri S."/>
            <person name="Balachadran M.T."/>
            <person name="Sivarajan S.R."/>
            <person name="Poveda L."/>
            <person name="Shimizu-Inatsugi R."/>
            <person name="Schlapbach R."/>
            <person name="Sreeman S.M."/>
            <person name="Shimizu K.K."/>
        </authorList>
    </citation>
    <scope>NUCLEOTIDE SEQUENCE</scope>
</reference>
<evidence type="ECO:0000313" key="8">
    <source>
        <dbReference type="Proteomes" id="UP001054889"/>
    </source>
</evidence>
<feature type="compositionally biased region" description="Basic and acidic residues" evidence="6">
    <location>
        <begin position="91"/>
        <end position="103"/>
    </location>
</feature>
<dbReference type="GO" id="GO:0005730">
    <property type="term" value="C:nucleolus"/>
    <property type="evidence" value="ECO:0007669"/>
    <property type="project" value="UniProtKB-SubCell"/>
</dbReference>
<dbReference type="InterPro" id="IPR009668">
    <property type="entry name" value="RNA_pol-assoc_fac_A49-like"/>
</dbReference>